<comment type="caution">
    <text evidence="1">The sequence shown here is derived from an EMBL/GenBank/DDBJ whole genome shotgun (WGS) entry which is preliminary data.</text>
</comment>
<organism evidence="1 2">
    <name type="scientific">Niastella vici</name>
    <dbReference type="NCBI Taxonomy" id="1703345"/>
    <lineage>
        <taxon>Bacteria</taxon>
        <taxon>Pseudomonadati</taxon>
        <taxon>Bacteroidota</taxon>
        <taxon>Chitinophagia</taxon>
        <taxon>Chitinophagales</taxon>
        <taxon>Chitinophagaceae</taxon>
        <taxon>Niastella</taxon>
    </lineage>
</organism>
<gene>
    <name evidence="1" type="ORF">A3860_30215</name>
</gene>
<dbReference type="AlphaFoldDB" id="A0A1V9FUC0"/>
<dbReference type="Proteomes" id="UP000192796">
    <property type="component" value="Unassembled WGS sequence"/>
</dbReference>
<dbReference type="EMBL" id="LVYD01000054">
    <property type="protein sequence ID" value="OQP61969.1"/>
    <property type="molecule type" value="Genomic_DNA"/>
</dbReference>
<sequence length="87" mass="9557">MNSNTLNYYTPIGALYKNGHCTFTVWAPLCDSVSVIVPADLFLLLPPNAPGQWKNEFTGETIMGDNSLPLHLICNVFPVALLTGYNK</sequence>
<dbReference type="RefSeq" id="WP_081150083.1">
    <property type="nucleotide sequence ID" value="NZ_LVYD01000054.1"/>
</dbReference>
<evidence type="ECO:0000313" key="2">
    <source>
        <dbReference type="Proteomes" id="UP000192796"/>
    </source>
</evidence>
<evidence type="ECO:0000313" key="1">
    <source>
        <dbReference type="EMBL" id="OQP61969.1"/>
    </source>
</evidence>
<dbReference type="STRING" id="1703345.A3860_30215"/>
<keyword evidence="2" id="KW-1185">Reference proteome</keyword>
<protein>
    <submittedName>
        <fullName evidence="1">Uncharacterized protein</fullName>
    </submittedName>
</protein>
<name>A0A1V9FUC0_9BACT</name>
<dbReference type="SUPFAM" id="SSF81296">
    <property type="entry name" value="E set domains"/>
    <property type="match status" value="1"/>
</dbReference>
<accession>A0A1V9FUC0</accession>
<dbReference type="OrthoDB" id="9811841at2"/>
<dbReference type="InterPro" id="IPR014756">
    <property type="entry name" value="Ig_E-set"/>
</dbReference>
<reference evidence="1 2" key="1">
    <citation type="submission" date="2016-03" db="EMBL/GenBank/DDBJ databases">
        <title>Niastella vici sp. nov., isolated from farmland soil.</title>
        <authorList>
            <person name="Chen L."/>
            <person name="Wang D."/>
            <person name="Yang S."/>
            <person name="Wang G."/>
        </authorList>
    </citation>
    <scope>NUCLEOTIDE SEQUENCE [LARGE SCALE GENOMIC DNA]</scope>
    <source>
        <strain evidence="1 2">DJ57</strain>
    </source>
</reference>
<proteinExistence type="predicted"/>